<proteinExistence type="predicted"/>
<protein>
    <submittedName>
        <fullName evidence="4">Rab9 effector protein with kelch motifs-like</fullName>
    </submittedName>
</protein>
<evidence type="ECO:0000256" key="2">
    <source>
        <dbReference type="ARBA" id="ARBA00022737"/>
    </source>
</evidence>
<dbReference type="Pfam" id="PF24681">
    <property type="entry name" value="Kelch_KLHDC2_KLHL20_DRC7"/>
    <property type="match status" value="1"/>
</dbReference>
<sequence>MALASGHWIRKEITGDPPSPRHGHALTVAGDIAFVFGGCSMHNSFDDQPTYFSDFYMLTISPTDLTWERIPQDGHIPCAREGHALCVVKGKIYLFGGCSTQEAEECLPGVHSFDLSSLTWQKIKTTGVAPRTLRHSSAVVGENIYVYGGVHYGKTVDDLYMFSTVSLNWTPVKTTGPAPGASLLPWIF</sequence>
<dbReference type="RefSeq" id="XP_025058456.1">
    <property type="nucleotide sequence ID" value="XM_025202671.1"/>
</dbReference>
<dbReference type="InParanoid" id="A0A3Q0GFL7"/>
<gene>
    <name evidence="4" type="primary">LOC102375694</name>
</gene>
<evidence type="ECO:0000256" key="1">
    <source>
        <dbReference type="ARBA" id="ARBA00022441"/>
    </source>
</evidence>
<keyword evidence="3" id="KW-1185">Reference proteome</keyword>
<organism evidence="3 4">
    <name type="scientific">Alligator sinensis</name>
    <name type="common">Chinese alligator</name>
    <dbReference type="NCBI Taxonomy" id="38654"/>
    <lineage>
        <taxon>Eukaryota</taxon>
        <taxon>Metazoa</taxon>
        <taxon>Chordata</taxon>
        <taxon>Craniata</taxon>
        <taxon>Vertebrata</taxon>
        <taxon>Euteleostomi</taxon>
        <taxon>Archelosauria</taxon>
        <taxon>Archosauria</taxon>
        <taxon>Crocodylia</taxon>
        <taxon>Alligatoridae</taxon>
        <taxon>Alligatorinae</taxon>
        <taxon>Alligator</taxon>
    </lineage>
</organism>
<dbReference type="GeneID" id="102375694"/>
<dbReference type="STRING" id="38654.A0A3Q0GFL7"/>
<keyword evidence="2" id="KW-0677">Repeat</keyword>
<reference evidence="4" key="1">
    <citation type="submission" date="2025-08" db="UniProtKB">
        <authorList>
            <consortium name="RefSeq"/>
        </authorList>
    </citation>
    <scope>IDENTIFICATION</scope>
</reference>
<dbReference type="PANTHER" id="PTHR46093:SF18">
    <property type="entry name" value="FIBRONECTIN TYPE-III DOMAIN-CONTAINING PROTEIN"/>
    <property type="match status" value="1"/>
</dbReference>
<evidence type="ECO:0000313" key="4">
    <source>
        <dbReference type="RefSeq" id="XP_025058456.1"/>
    </source>
</evidence>
<name>A0A3Q0GFL7_ALLSI</name>
<evidence type="ECO:0000313" key="3">
    <source>
        <dbReference type="Proteomes" id="UP000189705"/>
    </source>
</evidence>
<dbReference type="InterPro" id="IPR015915">
    <property type="entry name" value="Kelch-typ_b-propeller"/>
</dbReference>
<dbReference type="SUPFAM" id="SSF117281">
    <property type="entry name" value="Kelch motif"/>
    <property type="match status" value="1"/>
</dbReference>
<dbReference type="Proteomes" id="UP000189705">
    <property type="component" value="Unplaced"/>
</dbReference>
<dbReference type="PANTHER" id="PTHR46093">
    <property type="entry name" value="ACYL-COA-BINDING DOMAIN-CONTAINING PROTEIN 5"/>
    <property type="match status" value="1"/>
</dbReference>
<dbReference type="KEGG" id="asn:102375694"/>
<dbReference type="Gene3D" id="2.120.10.80">
    <property type="entry name" value="Kelch-type beta propeller"/>
    <property type="match status" value="1"/>
</dbReference>
<accession>A0A3Q0GFL7</accession>
<keyword evidence="1" id="KW-0880">Kelch repeat</keyword>
<dbReference type="AlphaFoldDB" id="A0A3Q0GFL7"/>